<evidence type="ECO:0008006" key="2">
    <source>
        <dbReference type="Google" id="ProtNLM"/>
    </source>
</evidence>
<dbReference type="AlphaFoldDB" id="X0ZRF1"/>
<dbReference type="SUPFAM" id="SSF49464">
    <property type="entry name" value="Carboxypeptidase regulatory domain-like"/>
    <property type="match status" value="1"/>
</dbReference>
<dbReference type="InterPro" id="IPR008969">
    <property type="entry name" value="CarboxyPept-like_regulatory"/>
</dbReference>
<dbReference type="Pfam" id="PF13620">
    <property type="entry name" value="CarboxypepD_reg"/>
    <property type="match status" value="1"/>
</dbReference>
<accession>X0ZRF1</accession>
<protein>
    <recommendedName>
        <fullName evidence="2">Carboxypeptidase regulatory-like domain-containing protein</fullName>
    </recommendedName>
</protein>
<comment type="caution">
    <text evidence="1">The sequence shown here is derived from an EMBL/GenBank/DDBJ whole genome shotgun (WGS) entry which is preliminary data.</text>
</comment>
<gene>
    <name evidence="1" type="ORF">S01H4_02105</name>
</gene>
<evidence type="ECO:0000313" key="1">
    <source>
        <dbReference type="EMBL" id="GAG72325.1"/>
    </source>
</evidence>
<proteinExistence type="predicted"/>
<dbReference type="Gene3D" id="2.60.40.1120">
    <property type="entry name" value="Carboxypeptidase-like, regulatory domain"/>
    <property type="match status" value="1"/>
</dbReference>
<name>X0ZRF1_9ZZZZ</name>
<reference evidence="1" key="1">
    <citation type="journal article" date="2014" name="Front. Microbiol.">
        <title>High frequency of phylogenetically diverse reductive dehalogenase-homologous genes in deep subseafloor sedimentary metagenomes.</title>
        <authorList>
            <person name="Kawai M."/>
            <person name="Futagami T."/>
            <person name="Toyoda A."/>
            <person name="Takaki Y."/>
            <person name="Nishi S."/>
            <person name="Hori S."/>
            <person name="Arai W."/>
            <person name="Tsubouchi T."/>
            <person name="Morono Y."/>
            <person name="Uchiyama I."/>
            <person name="Ito T."/>
            <person name="Fujiyama A."/>
            <person name="Inagaki F."/>
            <person name="Takami H."/>
        </authorList>
    </citation>
    <scope>NUCLEOTIDE SEQUENCE</scope>
    <source>
        <strain evidence="1">Expedition CK06-06</strain>
    </source>
</reference>
<organism evidence="1">
    <name type="scientific">marine sediment metagenome</name>
    <dbReference type="NCBI Taxonomy" id="412755"/>
    <lineage>
        <taxon>unclassified sequences</taxon>
        <taxon>metagenomes</taxon>
        <taxon>ecological metagenomes</taxon>
    </lineage>
</organism>
<dbReference type="EMBL" id="BART01000437">
    <property type="protein sequence ID" value="GAG72325.1"/>
    <property type="molecule type" value="Genomic_DNA"/>
</dbReference>
<sequence>MPQVSGIVVEKWTRRPVVGATVRIGNYVGLTDSMGRFSVVAPVGVYKMTITHRSFHPAVKALNVLMSADIGIMELNSKVVAL</sequence>